<accession>A0A285V5B2</accession>
<gene>
    <name evidence="2" type="ORF">SAMN05660748_2024</name>
</gene>
<evidence type="ECO:0000313" key="2">
    <source>
        <dbReference type="EMBL" id="SOC49305.1"/>
    </source>
</evidence>
<evidence type="ECO:0000313" key="3">
    <source>
        <dbReference type="Proteomes" id="UP000219435"/>
    </source>
</evidence>
<dbReference type="EMBL" id="OBQI01000002">
    <property type="protein sequence ID" value="SOC49305.1"/>
    <property type="molecule type" value="Genomic_DNA"/>
</dbReference>
<keyword evidence="3" id="KW-1185">Reference proteome</keyword>
<reference evidence="3" key="1">
    <citation type="submission" date="2017-08" db="EMBL/GenBank/DDBJ databases">
        <authorList>
            <person name="Varghese N."/>
            <person name="Submissions S."/>
        </authorList>
    </citation>
    <scope>NUCLEOTIDE SEQUENCE [LARGE SCALE GENOMIC DNA]</scope>
    <source>
        <strain evidence="3">DSM 4725</strain>
    </source>
</reference>
<evidence type="ECO:0000256" key="1">
    <source>
        <dbReference type="SAM" id="MobiDB-lite"/>
    </source>
</evidence>
<protein>
    <submittedName>
        <fullName evidence="2">Uncharacterized protein</fullName>
    </submittedName>
</protein>
<feature type="region of interest" description="Disordered" evidence="1">
    <location>
        <begin position="1"/>
        <end position="23"/>
    </location>
</feature>
<proteinExistence type="predicted"/>
<sequence length="41" mass="4491">MPARPDRSSAAHPTVTGPRLPGRLRIRRELVLPPKPAIPRG</sequence>
<dbReference type="Proteomes" id="UP000219435">
    <property type="component" value="Unassembled WGS sequence"/>
</dbReference>
<name>A0A285V5B2_9ACTN</name>
<organism evidence="2 3">
    <name type="scientific">Blastococcus aggregatus</name>
    <dbReference type="NCBI Taxonomy" id="38502"/>
    <lineage>
        <taxon>Bacteria</taxon>
        <taxon>Bacillati</taxon>
        <taxon>Actinomycetota</taxon>
        <taxon>Actinomycetes</taxon>
        <taxon>Geodermatophilales</taxon>
        <taxon>Geodermatophilaceae</taxon>
        <taxon>Blastococcus</taxon>
    </lineage>
</organism>
<dbReference type="RefSeq" id="WP_281256792.1">
    <property type="nucleotide sequence ID" value="NZ_OBQI01000002.1"/>
</dbReference>
<dbReference type="AlphaFoldDB" id="A0A285V5B2"/>